<dbReference type="EMBL" id="FAOZ01000005">
    <property type="protein sequence ID" value="CUU55604.1"/>
    <property type="molecule type" value="Genomic_DNA"/>
</dbReference>
<reference evidence="2" key="1">
    <citation type="submission" date="2015-11" db="EMBL/GenBank/DDBJ databases">
        <authorList>
            <person name="Varghese N."/>
        </authorList>
    </citation>
    <scope>NUCLEOTIDE SEQUENCE [LARGE SCALE GENOMIC DNA]</scope>
    <source>
        <strain evidence="2">DSM 45899</strain>
    </source>
</reference>
<organism evidence="1 2">
    <name type="scientific">Parafrankia irregularis</name>
    <dbReference type="NCBI Taxonomy" id="795642"/>
    <lineage>
        <taxon>Bacteria</taxon>
        <taxon>Bacillati</taxon>
        <taxon>Actinomycetota</taxon>
        <taxon>Actinomycetes</taxon>
        <taxon>Frankiales</taxon>
        <taxon>Frankiaceae</taxon>
        <taxon>Parafrankia</taxon>
    </lineage>
</organism>
<evidence type="ECO:0000313" key="2">
    <source>
        <dbReference type="Proteomes" id="UP000198802"/>
    </source>
</evidence>
<name>A0A0S4QJV1_9ACTN</name>
<proteinExistence type="predicted"/>
<keyword evidence="2" id="KW-1185">Reference proteome</keyword>
<dbReference type="Gene3D" id="3.40.830.10">
    <property type="entry name" value="LigB-like"/>
    <property type="match status" value="1"/>
</dbReference>
<evidence type="ECO:0008006" key="3">
    <source>
        <dbReference type="Google" id="ProtNLM"/>
    </source>
</evidence>
<accession>A0A0S4QJV1</accession>
<dbReference type="AlphaFoldDB" id="A0A0S4QJV1"/>
<dbReference type="Proteomes" id="UP000198802">
    <property type="component" value="Unassembled WGS sequence"/>
</dbReference>
<evidence type="ECO:0000313" key="1">
    <source>
        <dbReference type="EMBL" id="CUU55604.1"/>
    </source>
</evidence>
<gene>
    <name evidence="1" type="ORF">Ga0074812_105256</name>
</gene>
<dbReference type="RefSeq" id="WP_091274328.1">
    <property type="nucleotide sequence ID" value="NZ_FAOZ01000005.1"/>
</dbReference>
<sequence>MTLLAAAVCPHPPLLVPQVAGRDPIDVRDQALAAVRRLCALEPDRIVLVGDDATEAVYDEMSVGSLAGYGVDLIFPLARAATAKTTATAPAATPGVGVGAGSSRRLPLSLTIGAWLLGEVGWAGPCAARGVPATTTPAAAAELGAGLVDAAAADGSRLALLIMGDASARRTVKAPGSLDPRADAHDASVAAALAALDVDALLALDPELSRDLLAPGRASWQVLAGALRRATPTDPARSWRSEVRYDDAPFGVGYLVVGWERSGR</sequence>
<protein>
    <recommendedName>
        <fullName evidence="3">Catalytic LigB subunit of aromatic ring-opening dioxygenase</fullName>
    </recommendedName>
</protein>